<sequence>MSFFNLSEVNAKLVPLNFKNIANAEKSLWKEKFCSHVIPSLSPYVNVERYSPSYSLRIAYIALSLLVTLALLATLIGSLQLQVFSITGISISIAVLLPLILISGGIYVLYRLSQKVDVLSGTVIKPFGERHWVPMPLSFFTKNNSGVLCMLDRGGYADLSTLDSNDSGVALVYQYPGEVDMRVPMFLFPLIAAPFVAIFRICYNLIRFLVIPFYILLQVFVQSFKSNSKILECDRFIAKDIAREMGRSLANALRAPFYATASMITVLYGLLNPLSGRVAYSCLERAWNDDVIRSRGIWLVCPEHNFQFEGGGSRLGLGQFSYYLMGCFQPCALLYFKDGEIVYGTRPSSQYYSGQELFVYPGLSIVQESAVHSVS</sequence>
<feature type="transmembrane region" description="Helical" evidence="1">
    <location>
        <begin position="205"/>
        <end position="221"/>
    </location>
</feature>
<proteinExistence type="predicted"/>
<dbReference type="RefSeq" id="WP_021828336.1">
    <property type="nucleotide sequence ID" value="NZ_CP015840.1"/>
</dbReference>
<evidence type="ECO:0000313" key="3">
    <source>
        <dbReference type="Proteomes" id="UP000019147"/>
    </source>
</evidence>
<protein>
    <submittedName>
        <fullName evidence="2">Uncharacterized protein</fullName>
    </submittedName>
</protein>
<keyword evidence="1" id="KW-0472">Membrane</keyword>
<evidence type="ECO:0000313" key="2">
    <source>
        <dbReference type="EMBL" id="ANG66517.1"/>
    </source>
</evidence>
<name>A0A173E015_9CHLA</name>
<dbReference type="GeneID" id="81478512"/>
<feature type="transmembrane region" description="Helical" evidence="1">
    <location>
        <begin position="83"/>
        <end position="110"/>
    </location>
</feature>
<dbReference type="Proteomes" id="UP000019147">
    <property type="component" value="Chromosome"/>
</dbReference>
<feature type="transmembrane region" description="Helical" evidence="1">
    <location>
        <begin position="183"/>
        <end position="199"/>
    </location>
</feature>
<feature type="transmembrane region" description="Helical" evidence="1">
    <location>
        <begin position="58"/>
        <end position="77"/>
    </location>
</feature>
<reference evidence="2 3" key="1">
    <citation type="journal article" date="2014" name="Syst. Appl. Microbiol.">
        <title>Evidence for the existence of two new members of the family Chlamydiaceae and proposal of Chlamydia avium sp. nov. and Chlamydia gallinacea sp. nov.</title>
        <authorList>
            <person name="Sachse K."/>
            <person name="Laroucau K."/>
            <person name="Riege K."/>
            <person name="Wehner S."/>
            <person name="Dilcher M."/>
            <person name="Creasy H.H."/>
            <person name="Weidmann M."/>
            <person name="Myers G."/>
            <person name="Vorimore F."/>
            <person name="Vicari N."/>
            <person name="Magnino S."/>
            <person name="Liebler-Tenorio E."/>
            <person name="Ruettger A."/>
            <person name="Bavoil P.M."/>
            <person name="Hufert F.T."/>
            <person name="Rossello-Mora R."/>
            <person name="Marz M."/>
        </authorList>
    </citation>
    <scope>NUCLEOTIDE SEQUENCE [LARGE SCALE GENOMIC DNA]</scope>
    <source>
        <strain evidence="2 3">08-1274/3</strain>
    </source>
</reference>
<keyword evidence="1" id="KW-0812">Transmembrane</keyword>
<organism evidence="2 3">
    <name type="scientific">Chlamydia gallinacea 08-1274/3</name>
    <dbReference type="NCBI Taxonomy" id="1143323"/>
    <lineage>
        <taxon>Bacteria</taxon>
        <taxon>Pseudomonadati</taxon>
        <taxon>Chlamydiota</taxon>
        <taxon>Chlamydiia</taxon>
        <taxon>Chlamydiales</taxon>
        <taxon>Chlamydiaceae</taxon>
        <taxon>Chlamydia/Chlamydophila group</taxon>
        <taxon>Chlamydia</taxon>
    </lineage>
</organism>
<dbReference type="EMBL" id="CP015840">
    <property type="protein sequence ID" value="ANG66517.1"/>
    <property type="molecule type" value="Genomic_DNA"/>
</dbReference>
<evidence type="ECO:0000256" key="1">
    <source>
        <dbReference type="SAM" id="Phobius"/>
    </source>
</evidence>
<dbReference type="STRING" id="1143323.M787_004230"/>
<gene>
    <name evidence="2" type="ORF">M787_004230</name>
</gene>
<dbReference type="OrthoDB" id="19079at2"/>
<keyword evidence="1" id="KW-1133">Transmembrane helix</keyword>
<dbReference type="AlphaFoldDB" id="A0A173E015"/>
<dbReference type="KEGG" id="cgz:M787_004230"/>
<accession>A0A173E015</accession>